<keyword evidence="1" id="KW-0472">Membrane</keyword>
<dbReference type="InterPro" id="IPR021401">
    <property type="entry name" value="DUF3040"/>
</dbReference>
<evidence type="ECO:0000313" key="2">
    <source>
        <dbReference type="EMBL" id="VAW06692.1"/>
    </source>
</evidence>
<dbReference type="AlphaFoldDB" id="A0A3B0SWJ9"/>
<keyword evidence="1" id="KW-0812">Transmembrane</keyword>
<gene>
    <name evidence="2" type="ORF">MNBD_ACTINO01-1595</name>
</gene>
<sequence length="113" mass="12880">MPLNEHEQKILDEIERQLYEEDPKLAQKVAKAVRTGSDRWRMRLAAIVFLLGAVVMFSSFTRSWAIAGLGFLIMVGSAGWMAHSVGMHRQARGSTGVLESFVERFERRWQQGD</sequence>
<evidence type="ECO:0000256" key="1">
    <source>
        <dbReference type="SAM" id="Phobius"/>
    </source>
</evidence>
<organism evidence="2">
    <name type="scientific">hydrothermal vent metagenome</name>
    <dbReference type="NCBI Taxonomy" id="652676"/>
    <lineage>
        <taxon>unclassified sequences</taxon>
        <taxon>metagenomes</taxon>
        <taxon>ecological metagenomes</taxon>
    </lineage>
</organism>
<proteinExistence type="predicted"/>
<evidence type="ECO:0008006" key="3">
    <source>
        <dbReference type="Google" id="ProtNLM"/>
    </source>
</evidence>
<keyword evidence="1" id="KW-1133">Transmembrane helix</keyword>
<feature type="transmembrane region" description="Helical" evidence="1">
    <location>
        <begin position="40"/>
        <end position="58"/>
    </location>
</feature>
<feature type="transmembrane region" description="Helical" evidence="1">
    <location>
        <begin position="64"/>
        <end position="82"/>
    </location>
</feature>
<accession>A0A3B0SWJ9</accession>
<dbReference type="EMBL" id="UOEI01000486">
    <property type="protein sequence ID" value="VAW06692.1"/>
    <property type="molecule type" value="Genomic_DNA"/>
</dbReference>
<protein>
    <recommendedName>
        <fullName evidence="3">Transmembrane protein</fullName>
    </recommendedName>
</protein>
<reference evidence="2" key="1">
    <citation type="submission" date="2018-06" db="EMBL/GenBank/DDBJ databases">
        <authorList>
            <person name="Zhirakovskaya E."/>
        </authorList>
    </citation>
    <scope>NUCLEOTIDE SEQUENCE</scope>
</reference>
<dbReference type="Pfam" id="PF11239">
    <property type="entry name" value="DUF3040"/>
    <property type="match status" value="1"/>
</dbReference>
<name>A0A3B0SWJ9_9ZZZZ</name>